<feature type="region of interest" description="Disordered" evidence="1">
    <location>
        <begin position="1"/>
        <end position="21"/>
    </location>
</feature>
<evidence type="ECO:0000313" key="2">
    <source>
        <dbReference type="EMBL" id="MPM73059.1"/>
    </source>
</evidence>
<dbReference type="AlphaFoldDB" id="A0A645C5Z6"/>
<dbReference type="EMBL" id="VSSQ01025125">
    <property type="protein sequence ID" value="MPM73059.1"/>
    <property type="molecule type" value="Genomic_DNA"/>
</dbReference>
<feature type="region of interest" description="Disordered" evidence="1">
    <location>
        <begin position="44"/>
        <end position="64"/>
    </location>
</feature>
<proteinExistence type="predicted"/>
<reference evidence="2" key="1">
    <citation type="submission" date="2019-08" db="EMBL/GenBank/DDBJ databases">
        <authorList>
            <person name="Kucharzyk K."/>
            <person name="Murdoch R.W."/>
            <person name="Higgins S."/>
            <person name="Loffler F."/>
        </authorList>
    </citation>
    <scope>NUCLEOTIDE SEQUENCE</scope>
</reference>
<name>A0A645C5Z6_9ZZZZ</name>
<sequence>MLAKKREYGEASTPAMAKPDAMAASSAAIQLEMMAMPATGAAVESTRKASFSRETPTPSVMELA</sequence>
<accession>A0A645C5Z6</accession>
<protein>
    <submittedName>
        <fullName evidence="2">Uncharacterized protein</fullName>
    </submittedName>
</protein>
<gene>
    <name evidence="2" type="ORF">SDC9_120035</name>
</gene>
<evidence type="ECO:0000256" key="1">
    <source>
        <dbReference type="SAM" id="MobiDB-lite"/>
    </source>
</evidence>
<comment type="caution">
    <text evidence="2">The sequence shown here is derived from an EMBL/GenBank/DDBJ whole genome shotgun (WGS) entry which is preliminary data.</text>
</comment>
<feature type="compositionally biased region" description="Polar residues" evidence="1">
    <location>
        <begin position="48"/>
        <end position="58"/>
    </location>
</feature>
<organism evidence="2">
    <name type="scientific">bioreactor metagenome</name>
    <dbReference type="NCBI Taxonomy" id="1076179"/>
    <lineage>
        <taxon>unclassified sequences</taxon>
        <taxon>metagenomes</taxon>
        <taxon>ecological metagenomes</taxon>
    </lineage>
</organism>